<dbReference type="Pfam" id="PF14880">
    <property type="entry name" value="COX14"/>
    <property type="match status" value="1"/>
</dbReference>
<protein>
    <submittedName>
        <fullName evidence="6">DC_STAMP domain-containing protein</fullName>
    </submittedName>
</protein>
<feature type="transmembrane region" description="Helical" evidence="5">
    <location>
        <begin position="36"/>
        <end position="61"/>
    </location>
</feature>
<reference evidence="6" key="1">
    <citation type="submission" date="2017-02" db="UniProtKB">
        <authorList>
            <consortium name="WormBaseParasite"/>
        </authorList>
    </citation>
    <scope>IDENTIFICATION</scope>
</reference>
<dbReference type="GO" id="GO:0016020">
    <property type="term" value="C:membrane"/>
    <property type="evidence" value="ECO:0007669"/>
    <property type="project" value="UniProtKB-SubCell"/>
</dbReference>
<evidence type="ECO:0000256" key="2">
    <source>
        <dbReference type="ARBA" id="ARBA00022692"/>
    </source>
</evidence>
<evidence type="ECO:0000256" key="5">
    <source>
        <dbReference type="SAM" id="Phobius"/>
    </source>
</evidence>
<name>A0A0M3J5R2_ANISI</name>
<proteinExistence type="predicted"/>
<dbReference type="AlphaFoldDB" id="A0A0M3J5R2"/>
<sequence>LMQLSLVNLSRVRQDRRPLYRRILTNRRLDIAHKTAVRTILGFILFSTSYCVVNGIIYYQYIRPIKQEEKELLERELIEADRAGFAMKLIHQFLFKVNSRLSYVFVFGIFAGAGFELFKIHFKFRGVSYYSVYKDKQLHKQLESFENGLRETDRIIANSPEFANIRRMDAPP</sequence>
<evidence type="ECO:0000256" key="3">
    <source>
        <dbReference type="ARBA" id="ARBA00022989"/>
    </source>
</evidence>
<keyword evidence="4 5" id="KW-0472">Membrane</keyword>
<organism evidence="6">
    <name type="scientific">Anisakis simplex</name>
    <name type="common">Herring worm</name>
    <dbReference type="NCBI Taxonomy" id="6269"/>
    <lineage>
        <taxon>Eukaryota</taxon>
        <taxon>Metazoa</taxon>
        <taxon>Ecdysozoa</taxon>
        <taxon>Nematoda</taxon>
        <taxon>Chromadorea</taxon>
        <taxon>Rhabditida</taxon>
        <taxon>Spirurina</taxon>
        <taxon>Ascaridomorpha</taxon>
        <taxon>Ascaridoidea</taxon>
        <taxon>Anisakidae</taxon>
        <taxon>Anisakis</taxon>
        <taxon>Anisakis simplex complex</taxon>
    </lineage>
</organism>
<evidence type="ECO:0000313" key="6">
    <source>
        <dbReference type="WBParaSite" id="ASIM_0000289401-mRNA-1"/>
    </source>
</evidence>
<feature type="transmembrane region" description="Helical" evidence="5">
    <location>
        <begin position="101"/>
        <end position="118"/>
    </location>
</feature>
<dbReference type="InterPro" id="IPR029208">
    <property type="entry name" value="COX14"/>
</dbReference>
<keyword evidence="2 5" id="KW-0812">Transmembrane</keyword>
<evidence type="ECO:0000256" key="4">
    <source>
        <dbReference type="ARBA" id="ARBA00023136"/>
    </source>
</evidence>
<evidence type="ECO:0000256" key="1">
    <source>
        <dbReference type="ARBA" id="ARBA00004167"/>
    </source>
</evidence>
<dbReference type="WBParaSite" id="ASIM_0000289401-mRNA-1">
    <property type="protein sequence ID" value="ASIM_0000289401-mRNA-1"/>
    <property type="gene ID" value="ASIM_0000289401"/>
</dbReference>
<comment type="subcellular location">
    <subcellularLocation>
        <location evidence="1">Membrane</location>
        <topology evidence="1">Single-pass membrane protein</topology>
    </subcellularLocation>
</comment>
<accession>A0A0M3J5R2</accession>
<keyword evidence="3 5" id="KW-1133">Transmembrane helix</keyword>